<dbReference type="PROSITE" id="PS50925">
    <property type="entry name" value="BLUF"/>
    <property type="match status" value="1"/>
</dbReference>
<accession>A0ABT0DSM9</accession>
<evidence type="ECO:0000259" key="2">
    <source>
        <dbReference type="PROSITE" id="PS50925"/>
    </source>
</evidence>
<name>A0ABT0DSM9_9SPHN</name>
<dbReference type="Pfam" id="PF04940">
    <property type="entry name" value="BLUF"/>
    <property type="match status" value="1"/>
</dbReference>
<dbReference type="Proteomes" id="UP001203512">
    <property type="component" value="Unassembled WGS sequence"/>
</dbReference>
<proteinExistence type="predicted"/>
<keyword evidence="1" id="KW-0175">Coiled coil</keyword>
<feature type="coiled-coil region" evidence="1">
    <location>
        <begin position="100"/>
        <end position="127"/>
    </location>
</feature>
<evidence type="ECO:0000313" key="4">
    <source>
        <dbReference type="Proteomes" id="UP001203512"/>
    </source>
</evidence>
<feature type="domain" description="BLUF" evidence="2">
    <location>
        <begin position="2"/>
        <end position="95"/>
    </location>
</feature>
<dbReference type="EMBL" id="JALKHS010000003">
    <property type="protein sequence ID" value="MCK0530113.1"/>
    <property type="molecule type" value="Genomic_DNA"/>
</dbReference>
<protein>
    <submittedName>
        <fullName evidence="3">BLUF domain-containing protein</fullName>
    </submittedName>
</protein>
<keyword evidence="4" id="KW-1185">Reference proteome</keyword>
<dbReference type="Gene3D" id="3.30.70.100">
    <property type="match status" value="1"/>
</dbReference>
<dbReference type="SUPFAM" id="SSF54975">
    <property type="entry name" value="Acylphosphatase/BLUF domain-like"/>
    <property type="match status" value="1"/>
</dbReference>
<evidence type="ECO:0000313" key="3">
    <source>
        <dbReference type="EMBL" id="MCK0530113.1"/>
    </source>
</evidence>
<reference evidence="3 4" key="1">
    <citation type="submission" date="2022-04" db="EMBL/GenBank/DDBJ databases">
        <authorList>
            <person name="Huq M.A."/>
        </authorList>
    </citation>
    <scope>NUCLEOTIDE SEQUENCE [LARGE SCALE GENOMIC DNA]</scope>
    <source>
        <strain evidence="3 4">MAH-33</strain>
    </source>
</reference>
<dbReference type="SMART" id="SM01034">
    <property type="entry name" value="BLUF"/>
    <property type="match status" value="1"/>
</dbReference>
<gene>
    <name evidence="3" type="ORF">MU848_00780</name>
</gene>
<sequence length="138" mass="15791">MIFRWFYISTSRLAEDESDELVADIVRDSIPRNRKLQVTGALLFTGRHFAQYLEGPATSVDTLQRIILDDLRHEDIRTIAEGAYPCRRFVTWSLAYVPPARSGERRIERLLTDAARAREDCVEALAQFMSESAMMGHA</sequence>
<organism evidence="3 4">
    <name type="scientific">Sphingobium agri</name>
    <dbReference type="NCBI Taxonomy" id="2933566"/>
    <lineage>
        <taxon>Bacteria</taxon>
        <taxon>Pseudomonadati</taxon>
        <taxon>Pseudomonadota</taxon>
        <taxon>Alphaproteobacteria</taxon>
        <taxon>Sphingomonadales</taxon>
        <taxon>Sphingomonadaceae</taxon>
        <taxon>Sphingobium</taxon>
    </lineage>
</organism>
<comment type="caution">
    <text evidence="3">The sequence shown here is derived from an EMBL/GenBank/DDBJ whole genome shotgun (WGS) entry which is preliminary data.</text>
</comment>
<dbReference type="RefSeq" id="WP_201516520.1">
    <property type="nucleotide sequence ID" value="NZ_JALKHS010000003.1"/>
</dbReference>
<dbReference type="InterPro" id="IPR036046">
    <property type="entry name" value="Acylphosphatase-like_dom_sf"/>
</dbReference>
<dbReference type="InterPro" id="IPR007024">
    <property type="entry name" value="BLUF_domain"/>
</dbReference>
<evidence type="ECO:0000256" key="1">
    <source>
        <dbReference type="SAM" id="Coils"/>
    </source>
</evidence>